<dbReference type="RefSeq" id="WP_044491851.1">
    <property type="nucleotide sequence ID" value="NZ_AP019004.1"/>
</dbReference>
<dbReference type="AlphaFoldDB" id="A0A7X2XHL7"/>
<accession>A0A7X2XHL7</accession>
<keyword evidence="3" id="KW-1185">Reference proteome</keyword>
<dbReference type="OrthoDB" id="3035152at2"/>
<evidence type="ECO:0000313" key="1">
    <source>
        <dbReference type="EMBL" id="MTT76238.1"/>
    </source>
</evidence>
<dbReference type="EMBL" id="WNBW01000005">
    <property type="protein sequence ID" value="MTU04302.1"/>
    <property type="molecule type" value="Genomic_DNA"/>
</dbReference>
<protein>
    <submittedName>
        <fullName evidence="1">Uncharacterized protein</fullName>
    </submittedName>
</protein>
<evidence type="ECO:0000313" key="3">
    <source>
        <dbReference type="Proteomes" id="UP000443070"/>
    </source>
</evidence>
<comment type="caution">
    <text evidence="1">The sequence shown here is derived from an EMBL/GenBank/DDBJ whole genome shotgun (WGS) entry which is preliminary data.</text>
</comment>
<name>A0A7X2XHL7_9FIRM</name>
<dbReference type="EMBL" id="WNBM01000005">
    <property type="protein sequence ID" value="MTT76238.1"/>
    <property type="molecule type" value="Genomic_DNA"/>
</dbReference>
<proteinExistence type="predicted"/>
<dbReference type="GeneID" id="49406490"/>
<organism evidence="1 4">
    <name type="scientific">Phascolarctobacterium faecium</name>
    <dbReference type="NCBI Taxonomy" id="33025"/>
    <lineage>
        <taxon>Bacteria</taxon>
        <taxon>Bacillati</taxon>
        <taxon>Bacillota</taxon>
        <taxon>Negativicutes</taxon>
        <taxon>Acidaminococcales</taxon>
        <taxon>Acidaminococcaceae</taxon>
        <taxon>Phascolarctobacterium</taxon>
    </lineage>
</organism>
<evidence type="ECO:0000313" key="4">
    <source>
        <dbReference type="Proteomes" id="UP000484547"/>
    </source>
</evidence>
<reference evidence="3 4" key="1">
    <citation type="journal article" date="2019" name="Nat. Med.">
        <title>A library of human gut bacterial isolates paired with longitudinal multiomics data enables mechanistic microbiome research.</title>
        <authorList>
            <person name="Poyet M."/>
            <person name="Groussin M."/>
            <person name="Gibbons S.M."/>
            <person name="Avila-Pacheco J."/>
            <person name="Jiang X."/>
            <person name="Kearney S.M."/>
            <person name="Perrotta A.R."/>
            <person name="Berdy B."/>
            <person name="Zhao S."/>
            <person name="Lieberman T.D."/>
            <person name="Swanson P.K."/>
            <person name="Smith M."/>
            <person name="Roesemann S."/>
            <person name="Alexander J.E."/>
            <person name="Rich S.A."/>
            <person name="Livny J."/>
            <person name="Vlamakis H."/>
            <person name="Clish C."/>
            <person name="Bullock K."/>
            <person name="Deik A."/>
            <person name="Scott J."/>
            <person name="Pierce K.A."/>
            <person name="Xavier R.J."/>
            <person name="Alm E.J."/>
        </authorList>
    </citation>
    <scope>NUCLEOTIDE SEQUENCE [LARGE SCALE GENOMIC DNA]</scope>
    <source>
        <strain evidence="1 4">BIOML-A13</strain>
        <strain evidence="2 3">BIOML-A3</strain>
    </source>
</reference>
<evidence type="ECO:0000313" key="2">
    <source>
        <dbReference type="EMBL" id="MTU04302.1"/>
    </source>
</evidence>
<gene>
    <name evidence="1" type="ORF">GMD11_08170</name>
    <name evidence="2" type="ORF">GMD18_07825</name>
</gene>
<sequence length="61" mass="7230">MSDPIMDISGNKMLHLKQDLAFLRQRLAECSEESAKQSIRREIMEKETYYNILADRQRLSK</sequence>
<dbReference type="Proteomes" id="UP000484547">
    <property type="component" value="Unassembled WGS sequence"/>
</dbReference>
<dbReference type="Proteomes" id="UP000443070">
    <property type="component" value="Unassembled WGS sequence"/>
</dbReference>